<evidence type="ECO:0000313" key="4">
    <source>
        <dbReference type="EMBL" id="MDG6894721.1"/>
    </source>
</evidence>
<accession>A0A9X4PBX7</accession>
<keyword evidence="5" id="KW-1185">Reference proteome</keyword>
<dbReference type="Proteomes" id="UP001155500">
    <property type="component" value="Unassembled WGS sequence"/>
</dbReference>
<name>A0A9X4PBX7_9PAST</name>
<dbReference type="InterPro" id="IPR021150">
    <property type="entry name" value="Ubiq_cyt_c_chap"/>
</dbReference>
<feature type="domain" description="Ubiquinol-cytochrome c chaperone" evidence="2">
    <location>
        <begin position="54"/>
        <end position="226"/>
    </location>
</feature>
<proteinExistence type="inferred from homology"/>
<dbReference type="RefSeq" id="WP_279572186.1">
    <property type="nucleotide sequence ID" value="NZ_LWID01000001.1"/>
</dbReference>
<evidence type="ECO:0008006" key="6">
    <source>
        <dbReference type="Google" id="ProtNLM"/>
    </source>
</evidence>
<protein>
    <recommendedName>
        <fullName evidence="6">DUF3944 domain-containing protein</fullName>
    </recommendedName>
</protein>
<dbReference type="InterPro" id="IPR025217">
    <property type="entry name" value="DUF3944"/>
</dbReference>
<evidence type="ECO:0000256" key="1">
    <source>
        <dbReference type="ARBA" id="ARBA00006436"/>
    </source>
</evidence>
<dbReference type="Pfam" id="PF03981">
    <property type="entry name" value="Ubiq_cyt_C_chap"/>
    <property type="match status" value="1"/>
</dbReference>
<evidence type="ECO:0000259" key="3">
    <source>
        <dbReference type="Pfam" id="PF13099"/>
    </source>
</evidence>
<dbReference type="Pfam" id="PF13099">
    <property type="entry name" value="DUF3944"/>
    <property type="match status" value="1"/>
</dbReference>
<evidence type="ECO:0000313" key="5">
    <source>
        <dbReference type="Proteomes" id="UP001155500"/>
    </source>
</evidence>
<feature type="domain" description="DUF3944" evidence="3">
    <location>
        <begin position="3"/>
        <end position="37"/>
    </location>
</feature>
<dbReference type="AlphaFoldDB" id="A0A9X4PBX7"/>
<comment type="similarity">
    <text evidence="1">Belongs to the UPF0174 family.</text>
</comment>
<dbReference type="EMBL" id="LWID01000001">
    <property type="protein sequence ID" value="MDG6894721.1"/>
    <property type="molecule type" value="Genomic_DNA"/>
</dbReference>
<organism evidence="4 5">
    <name type="scientific">Volucribacter amazonae</name>
    <dbReference type="NCBI Taxonomy" id="256731"/>
    <lineage>
        <taxon>Bacteria</taxon>
        <taxon>Pseudomonadati</taxon>
        <taxon>Pseudomonadota</taxon>
        <taxon>Gammaproteobacteria</taxon>
        <taxon>Pasteurellales</taxon>
        <taxon>Pasteurellaceae</taxon>
        <taxon>Volucribacter</taxon>
    </lineage>
</organism>
<evidence type="ECO:0000259" key="2">
    <source>
        <dbReference type="Pfam" id="PF03981"/>
    </source>
</evidence>
<sequence length="252" mass="28366">MEYRYDPDLEFLATCDANELDDLVKTLIYDSDNTKRLTEELSSNHKYKKYRPNHNKYWEEIAAEIQTFGGNSIMNLFRGKGVCYREILCDVCDKLKVPYNDNSSTKLIEENLLMKILEKAIYEMSTEQLKQLSIQLDLKNTNNLSSQATTAALLTIFKMGGFKSYQLTVIIANAVLKALIGRGLTIGGNILLTRTAAILTGPIGWAITGIWTAFDIAGPAYRVTIPVVIQIAFLRHLKTHSEAIRATESFTL</sequence>
<gene>
    <name evidence="4" type="ORF">A6A20_03550</name>
</gene>
<comment type="caution">
    <text evidence="4">The sequence shown here is derived from an EMBL/GenBank/DDBJ whole genome shotgun (WGS) entry which is preliminary data.</text>
</comment>
<reference evidence="4" key="1">
    <citation type="submission" date="2016-03" db="EMBL/GenBank/DDBJ databases">
        <title>Co-evolution between Pasteurellaceae and their hosts.</title>
        <authorList>
            <person name="Hansen M.J."/>
            <person name="Bojesen A.M."/>
            <person name="Planet P."/>
        </authorList>
    </citation>
    <scope>NUCLEOTIDE SEQUENCE</scope>
    <source>
        <strain evidence="4">146/S8/89</strain>
    </source>
</reference>